<dbReference type="OrthoDB" id="8558511at2"/>
<reference evidence="1 2" key="2">
    <citation type="journal article" date="2011" name="J. Bacteriol.">
        <title>Genomes of three methylotrophs from a single niche uncover genetic and metabolic divergence of Methylophilaceae.</title>
        <authorList>
            <person name="Lapidus A."/>
            <person name="Clum A."/>
            <person name="Labutti K."/>
            <person name="Kaluzhnaya M.G."/>
            <person name="Lim S."/>
            <person name="Beck D.A."/>
            <person name="Glavina Del Rio T."/>
            <person name="Nolan M."/>
            <person name="Mavromatis K."/>
            <person name="Huntemann M."/>
            <person name="Lucas S."/>
            <person name="Lidstrom M.E."/>
            <person name="Ivanova N."/>
            <person name="Chistoserdova L."/>
        </authorList>
    </citation>
    <scope>NUCLEOTIDE SEQUENCE [LARGE SCALE GENOMIC DNA]</scope>
    <source>
        <strain evidence="2">JLW8 / ATCC BAA-1282 / DSM 17540</strain>
    </source>
</reference>
<organism evidence="1 2">
    <name type="scientific">Methylotenera mobilis (strain JLW8 / ATCC BAA-1282 / DSM 17540)</name>
    <dbReference type="NCBI Taxonomy" id="583345"/>
    <lineage>
        <taxon>Bacteria</taxon>
        <taxon>Pseudomonadati</taxon>
        <taxon>Pseudomonadota</taxon>
        <taxon>Betaproteobacteria</taxon>
        <taxon>Nitrosomonadales</taxon>
        <taxon>Methylophilaceae</taxon>
        <taxon>Methylotenera</taxon>
    </lineage>
</organism>
<name>C6WXL9_METML</name>
<dbReference type="Proteomes" id="UP000002742">
    <property type="component" value="Chromosome"/>
</dbReference>
<dbReference type="STRING" id="583345.Mmol_1764"/>
<evidence type="ECO:0000313" key="1">
    <source>
        <dbReference type="EMBL" id="ACT48668.1"/>
    </source>
</evidence>
<accession>C6WXL9</accession>
<protein>
    <submittedName>
        <fullName evidence="1">Uncharacterized protein</fullName>
    </submittedName>
</protein>
<dbReference type="HOGENOM" id="CLU_2356505_0_0_4"/>
<gene>
    <name evidence="1" type="ordered locus">Mmol_1764</name>
</gene>
<dbReference type="EMBL" id="CP001672">
    <property type="protein sequence ID" value="ACT48668.1"/>
    <property type="molecule type" value="Genomic_DNA"/>
</dbReference>
<dbReference type="RefSeq" id="WP_015832703.1">
    <property type="nucleotide sequence ID" value="NC_012968.1"/>
</dbReference>
<reference evidence="2" key="1">
    <citation type="submission" date="2009-07" db="EMBL/GenBank/DDBJ databases">
        <title>Complete sequence of Methylotenera mobilis JLW8.</title>
        <authorList>
            <consortium name="US DOE Joint Genome Institute"/>
            <person name="Lucas S."/>
            <person name="Copeland A."/>
            <person name="Lapidus A."/>
            <person name="Glavina del Rio T."/>
            <person name="Tice H."/>
            <person name="Bruce D."/>
            <person name="Goodwin L."/>
            <person name="Pitluck S."/>
            <person name="LaButti K.M."/>
            <person name="Clum A."/>
            <person name="Larimer F."/>
            <person name="Land M."/>
            <person name="Hauser L."/>
            <person name="Kyrpides N."/>
            <person name="Mikhailova N."/>
            <person name="Kayluzhnaya M."/>
            <person name="Chistoserdova L."/>
        </authorList>
    </citation>
    <scope>NUCLEOTIDE SEQUENCE [LARGE SCALE GENOMIC DNA]</scope>
    <source>
        <strain evidence="2">JLW8 / ATCC BAA-1282 / DSM 17540</strain>
    </source>
</reference>
<proteinExistence type="predicted"/>
<evidence type="ECO:0000313" key="2">
    <source>
        <dbReference type="Proteomes" id="UP000002742"/>
    </source>
</evidence>
<dbReference type="AlphaFoldDB" id="C6WXL9"/>
<dbReference type="KEGG" id="mmb:Mmol_1764"/>
<sequence>MSIFSRFWLVIALLVNGIHLLHAEPKTQCCAMLPSSLAAKDGSSLANSGSASFDATNLSSLLIAQSLVCGAVHFSAHQITKTQRGVRCIPIVGVLS</sequence>
<keyword evidence="2" id="KW-1185">Reference proteome</keyword>